<evidence type="ECO:0000313" key="2">
    <source>
        <dbReference type="EMBL" id="MBO8415163.1"/>
    </source>
</evidence>
<dbReference type="InterPro" id="IPR018631">
    <property type="entry name" value="AAA-ATPase-like_dom"/>
</dbReference>
<evidence type="ECO:0000313" key="3">
    <source>
        <dbReference type="Proteomes" id="UP000823631"/>
    </source>
</evidence>
<reference evidence="2" key="2">
    <citation type="journal article" date="2021" name="PeerJ">
        <title>Extensive microbial diversity within the chicken gut microbiome revealed by metagenomics and culture.</title>
        <authorList>
            <person name="Gilroy R."/>
            <person name="Ravi A."/>
            <person name="Getino M."/>
            <person name="Pursley I."/>
            <person name="Horton D.L."/>
            <person name="Alikhan N.F."/>
            <person name="Baker D."/>
            <person name="Gharbi K."/>
            <person name="Hall N."/>
            <person name="Watson M."/>
            <person name="Adriaenssens E.M."/>
            <person name="Foster-Nyarko E."/>
            <person name="Jarju S."/>
            <person name="Secka A."/>
            <person name="Antonio M."/>
            <person name="Oren A."/>
            <person name="Chaudhuri R.R."/>
            <person name="La Ragione R."/>
            <person name="Hildebrand F."/>
            <person name="Pallen M.J."/>
        </authorList>
    </citation>
    <scope>NUCLEOTIDE SEQUENCE</scope>
    <source>
        <strain evidence="2">17213</strain>
    </source>
</reference>
<organism evidence="2 3">
    <name type="scientific">Candidatus Avisuccinivibrio stercorigallinarum</name>
    <dbReference type="NCBI Taxonomy" id="2840704"/>
    <lineage>
        <taxon>Bacteria</taxon>
        <taxon>Pseudomonadati</taxon>
        <taxon>Pseudomonadota</taxon>
        <taxon>Gammaproteobacteria</taxon>
        <taxon>Aeromonadales</taxon>
        <taxon>Succinivibrionaceae</taxon>
        <taxon>Succinivibrionaceae incertae sedis</taxon>
        <taxon>Candidatus Avisuccinivibrio</taxon>
    </lineage>
</organism>
<sequence>MAMETLSALSSKLHEFVLSNHLYVDKSDGLISFISCLQTEPRLYAPNIFMVIRPRGFGLTLGVEAIEALLMQDTLIADDISERAQRQEIVLQPVVRLSLSKATFDSAQAFREHLIELMQMQLWEHHINRHQVSYQNPKTYFAELLKAVAEKHKQPVAVIIDNYDVPFLCFSRLSPKERDEAVALYLDTLNAVKQAGPNASFCLLTGHIKFELSSLYSEGLPAVKDISCHPCCEQLFGFTRDEVRKYFAKSLSRCAPRCGLTVQELLDALDACYGGYCFSDNCIRLICPSSLNAALDNEGVLLPYQARGDYSFLRQLLTEEEPSLEWLFDKDGQDALYLECIELPPQRRHFGALLLQLGFATISKVTQSEGDDYINWRYRYSAPNEEMRRLLRILRGEASEKLALRPINPRVLEDGAHDFDL</sequence>
<evidence type="ECO:0000259" key="1">
    <source>
        <dbReference type="Pfam" id="PF09820"/>
    </source>
</evidence>
<dbReference type="EMBL" id="JADINH010000035">
    <property type="protein sequence ID" value="MBO8415163.1"/>
    <property type="molecule type" value="Genomic_DNA"/>
</dbReference>
<name>A0A9D9GS80_9GAMM</name>
<dbReference type="PANTHER" id="PTHR34825:SF1">
    <property type="entry name" value="AAA-ATPASE-LIKE DOMAIN-CONTAINING PROTEIN"/>
    <property type="match status" value="1"/>
</dbReference>
<dbReference type="PANTHER" id="PTHR34825">
    <property type="entry name" value="CONSERVED PROTEIN, WITH A WEAK D-GALACTARATE DEHYDRATASE/ALTRONATE HYDROLASE DOMAIN"/>
    <property type="match status" value="1"/>
</dbReference>
<gene>
    <name evidence="2" type="ORF">IAB19_02135</name>
</gene>
<proteinExistence type="predicted"/>
<dbReference type="AlphaFoldDB" id="A0A9D9GS80"/>
<feature type="domain" description="AAA-ATPase-like" evidence="1">
    <location>
        <begin position="15"/>
        <end position="215"/>
    </location>
</feature>
<dbReference type="Proteomes" id="UP000823631">
    <property type="component" value="Unassembled WGS sequence"/>
</dbReference>
<comment type="caution">
    <text evidence="2">The sequence shown here is derived from an EMBL/GenBank/DDBJ whole genome shotgun (WGS) entry which is preliminary data.</text>
</comment>
<reference evidence="2" key="1">
    <citation type="submission" date="2020-10" db="EMBL/GenBank/DDBJ databases">
        <authorList>
            <person name="Gilroy R."/>
        </authorList>
    </citation>
    <scope>NUCLEOTIDE SEQUENCE</scope>
    <source>
        <strain evidence="2">17213</strain>
    </source>
</reference>
<protein>
    <submittedName>
        <fullName evidence="2">AAA family ATPase</fullName>
    </submittedName>
</protein>
<accession>A0A9D9GS80</accession>
<dbReference type="Pfam" id="PF09820">
    <property type="entry name" value="AAA-ATPase_like"/>
    <property type="match status" value="1"/>
</dbReference>